<proteinExistence type="predicted"/>
<organism evidence="3 4">
    <name type="scientific">Paenibacillus larvae subsp. pulvifaciens</name>
    <dbReference type="NCBI Taxonomy" id="1477"/>
    <lineage>
        <taxon>Bacteria</taxon>
        <taxon>Bacillati</taxon>
        <taxon>Bacillota</taxon>
        <taxon>Bacilli</taxon>
        <taxon>Bacillales</taxon>
        <taxon>Paenibacillaceae</taxon>
        <taxon>Paenibacillus</taxon>
    </lineage>
</organism>
<dbReference type="PANTHER" id="PTHR40040:SF1">
    <property type="entry name" value="MEMBRANE PROTEIN"/>
    <property type="match status" value="1"/>
</dbReference>
<dbReference type="InterPro" id="IPR055338">
    <property type="entry name" value="YqfX-like"/>
</dbReference>
<dbReference type="AlphaFoldDB" id="A0A1U9YIT2"/>
<keyword evidence="2" id="KW-0472">Membrane</keyword>
<accession>A0A1U9YIT2</accession>
<keyword evidence="2" id="KW-1133">Transmembrane helix</keyword>
<feature type="region of interest" description="Disordered" evidence="1">
    <location>
        <begin position="1"/>
        <end position="34"/>
    </location>
</feature>
<sequence>MKKTSHFLRRQREKEEENSAELSPDWEHSTAASNSGTSVGIIGFLTGIISLFCFPAVLGPFTILCGFMSFLQGRRALGFWTMLLGIISLLGYIMYKTYIQS</sequence>
<protein>
    <submittedName>
        <fullName evidence="3">Uncharacterized protein</fullName>
    </submittedName>
</protein>
<dbReference type="Proteomes" id="UP000192727">
    <property type="component" value="Chromosome"/>
</dbReference>
<dbReference type="EMBL" id="CP020557">
    <property type="protein sequence ID" value="ARF67133.1"/>
    <property type="molecule type" value="Genomic_DNA"/>
</dbReference>
<dbReference type="RefSeq" id="WP_023483697.1">
    <property type="nucleotide sequence ID" value="NZ_CP019794.1"/>
</dbReference>
<gene>
    <name evidence="3" type="ORF">B7C51_03900</name>
</gene>
<evidence type="ECO:0000256" key="2">
    <source>
        <dbReference type="SAM" id="Phobius"/>
    </source>
</evidence>
<feature type="transmembrane region" description="Helical" evidence="2">
    <location>
        <begin position="77"/>
        <end position="95"/>
    </location>
</feature>
<dbReference type="GeneID" id="64219704"/>
<feature type="transmembrane region" description="Helical" evidence="2">
    <location>
        <begin position="41"/>
        <end position="71"/>
    </location>
</feature>
<evidence type="ECO:0000313" key="3">
    <source>
        <dbReference type="EMBL" id="ARF67133.1"/>
    </source>
</evidence>
<dbReference type="PANTHER" id="PTHR40040">
    <property type="entry name" value="SMALL HYDROPHOBIC PROTEIN-RELATED"/>
    <property type="match status" value="1"/>
</dbReference>
<name>A0A1U9YIT2_9BACL</name>
<evidence type="ECO:0000313" key="4">
    <source>
        <dbReference type="Proteomes" id="UP000192727"/>
    </source>
</evidence>
<keyword evidence="2" id="KW-0812">Transmembrane</keyword>
<reference evidence="3 4" key="1">
    <citation type="submission" date="2017-03" db="EMBL/GenBank/DDBJ databases">
        <title>Paenibacillus larvae genome sequencing.</title>
        <authorList>
            <person name="Dingman D.W."/>
        </authorList>
    </citation>
    <scope>NUCLEOTIDE SEQUENCE [LARGE SCALE GENOMIC DNA]</scope>
    <source>
        <strain evidence="3 4">SAG 10367</strain>
    </source>
</reference>
<evidence type="ECO:0000256" key="1">
    <source>
        <dbReference type="SAM" id="MobiDB-lite"/>
    </source>
</evidence>